<feature type="transmembrane region" description="Helical" evidence="15">
    <location>
        <begin position="83"/>
        <end position="108"/>
    </location>
</feature>
<dbReference type="Pfam" id="PF05462">
    <property type="entry name" value="Dicty_CAR"/>
    <property type="match status" value="1"/>
</dbReference>
<feature type="coiled-coil region" evidence="14">
    <location>
        <begin position="492"/>
        <end position="519"/>
    </location>
</feature>
<evidence type="ECO:0000256" key="4">
    <source>
        <dbReference type="ARBA" id="ARBA00022454"/>
    </source>
</evidence>
<keyword evidence="6 15" id="KW-0812">Transmembrane</keyword>
<dbReference type="PANTHER" id="PTHR23112">
    <property type="entry name" value="G PROTEIN-COUPLED RECEPTOR 157-RELATED"/>
    <property type="match status" value="1"/>
</dbReference>
<keyword evidence="8" id="KW-0995">Kinetochore</keyword>
<gene>
    <name evidence="17" type="ORF">BO99DRAFT_479483</name>
</gene>
<keyword evidence="9 15" id="KW-1133">Transmembrane helix</keyword>
<evidence type="ECO:0000256" key="15">
    <source>
        <dbReference type="SAM" id="Phobius"/>
    </source>
</evidence>
<evidence type="ECO:0000256" key="11">
    <source>
        <dbReference type="ARBA" id="ARBA00023242"/>
    </source>
</evidence>
<feature type="transmembrane region" description="Helical" evidence="15">
    <location>
        <begin position="46"/>
        <end position="63"/>
    </location>
</feature>
<reference evidence="17 18" key="1">
    <citation type="submission" date="2018-02" db="EMBL/GenBank/DDBJ databases">
        <title>The genomes of Aspergillus section Nigri reveals drivers in fungal speciation.</title>
        <authorList>
            <consortium name="DOE Joint Genome Institute"/>
            <person name="Vesth T.C."/>
            <person name="Nybo J."/>
            <person name="Theobald S."/>
            <person name="Brandl J."/>
            <person name="Frisvad J.C."/>
            <person name="Nielsen K.F."/>
            <person name="Lyhne E.K."/>
            <person name="Kogle M.E."/>
            <person name="Kuo A."/>
            <person name="Riley R."/>
            <person name="Clum A."/>
            <person name="Nolan M."/>
            <person name="Lipzen A."/>
            <person name="Salamov A."/>
            <person name="Henrissat B."/>
            <person name="Wiebenga A."/>
            <person name="De vries R.P."/>
            <person name="Grigoriev I.V."/>
            <person name="Mortensen U.H."/>
            <person name="Andersen M.R."/>
            <person name="Baker S.E."/>
        </authorList>
    </citation>
    <scope>NUCLEOTIDE SEQUENCE [LARGE SCALE GENOMIC DNA]</scope>
    <source>
        <strain evidence="17 18">CBS 115571</strain>
    </source>
</reference>
<feature type="transmembrane region" description="Helical" evidence="15">
    <location>
        <begin position="20"/>
        <end position="39"/>
    </location>
</feature>
<organism evidence="17 18">
    <name type="scientific">Aspergillus violaceofuscus (strain CBS 115571)</name>
    <dbReference type="NCBI Taxonomy" id="1450538"/>
    <lineage>
        <taxon>Eukaryota</taxon>
        <taxon>Fungi</taxon>
        <taxon>Dikarya</taxon>
        <taxon>Ascomycota</taxon>
        <taxon>Pezizomycotina</taxon>
        <taxon>Eurotiomycetes</taxon>
        <taxon>Eurotiomycetidae</taxon>
        <taxon>Eurotiales</taxon>
        <taxon>Aspergillaceae</taxon>
        <taxon>Aspergillus</taxon>
    </lineage>
</organism>
<evidence type="ECO:0000259" key="16">
    <source>
        <dbReference type="PROSITE" id="PS50261"/>
    </source>
</evidence>
<keyword evidence="5" id="KW-0132">Cell division</keyword>
<dbReference type="CDD" id="cd13952">
    <property type="entry name" value="7tm_classB"/>
    <property type="match status" value="1"/>
</dbReference>
<keyword evidence="13" id="KW-0137">Centromere</keyword>
<dbReference type="GO" id="GO:0000444">
    <property type="term" value="C:MIS12/MIND type complex"/>
    <property type="evidence" value="ECO:0007669"/>
    <property type="project" value="InterPro"/>
</dbReference>
<dbReference type="GO" id="GO:0004930">
    <property type="term" value="F:G protein-coupled receptor activity"/>
    <property type="evidence" value="ECO:0007669"/>
    <property type="project" value="TreeGrafter"/>
</dbReference>
<sequence>MSLSRSQLQAISATERVCSAVSLLGTFVIVISFLSSSSFRKPINRLVFYASWGNMMANVATLMSQSGVRLGTASSLCQFQGFLIQWFMPADALWTFAMACNVWLTFFHKYDSEQLRRLEVKYLLACYGLPFVPAFVYFFIETKTRGKIYGAATLWCWVSTPWDFLRIGLFYGPVWLIMCLTIFIYVRTGSVIYQKRQQLNRAGNTESSSTAASLKDIQLSKVTEFSITREIVHTVQVPLEGDEDPISTKSLHTFYCPYSVTIQAGSDLQDSEKIAEQSLGHDEVSTGIQRRATVMETNSAAWAYSKYAVLFFIALLITWVPSTANRVYSLVLPHKPNFELNYISDTNAANSTTARAAASPSPPPPAPVALTPGPRVAKLQEIFDKALARTLRANSYANFSSCFPTPAKHVPASLESVWRQLNAKLEESAKAEFEDILTERDAVRQLNELDRLVGEAKYRKDHGVGQESVAPHTLPPDELFRSHLLPYMRETQSSLNHKVESVQNENAELAQRVQAQRREIQDLLVGLESVVADLEVAAAAATQFGSDNNLRQEAAEMDEEIRARSEI</sequence>
<dbReference type="GO" id="GO:0007189">
    <property type="term" value="P:adenylate cyclase-activating G protein-coupled receptor signaling pathway"/>
    <property type="evidence" value="ECO:0007669"/>
    <property type="project" value="TreeGrafter"/>
</dbReference>
<dbReference type="OMA" id="WAPSTAN"/>
<accession>A0A2V5HF31</accession>
<dbReference type="GO" id="GO:0005886">
    <property type="term" value="C:plasma membrane"/>
    <property type="evidence" value="ECO:0007669"/>
    <property type="project" value="TreeGrafter"/>
</dbReference>
<dbReference type="InterPro" id="IPR022343">
    <property type="entry name" value="GCR1-cAMP_receptor"/>
</dbReference>
<comment type="subcellular location">
    <subcellularLocation>
        <location evidence="3">Chromosome</location>
        <location evidence="3">Centromere</location>
        <location evidence="3">Kinetochore</location>
    </subcellularLocation>
    <subcellularLocation>
        <location evidence="2">Membrane</location>
        <topology evidence="2">Multi-pass membrane protein</topology>
    </subcellularLocation>
    <subcellularLocation>
        <location evidence="1">Nucleus</location>
    </subcellularLocation>
</comment>
<evidence type="ECO:0000256" key="5">
    <source>
        <dbReference type="ARBA" id="ARBA00022618"/>
    </source>
</evidence>
<dbReference type="PRINTS" id="PR02001">
    <property type="entry name" value="GCR1CAMPR"/>
</dbReference>
<evidence type="ECO:0000256" key="2">
    <source>
        <dbReference type="ARBA" id="ARBA00004141"/>
    </source>
</evidence>
<evidence type="ECO:0000313" key="17">
    <source>
        <dbReference type="EMBL" id="PYI22979.1"/>
    </source>
</evidence>
<evidence type="ECO:0000256" key="12">
    <source>
        <dbReference type="ARBA" id="ARBA00023306"/>
    </source>
</evidence>
<keyword evidence="14" id="KW-0175">Coiled coil</keyword>
<feature type="transmembrane region" description="Helical" evidence="15">
    <location>
        <begin position="164"/>
        <end position="186"/>
    </location>
</feature>
<dbReference type="Pfam" id="PF03980">
    <property type="entry name" value="Nnf1"/>
    <property type="match status" value="1"/>
</dbReference>
<keyword evidence="11" id="KW-0539">Nucleus</keyword>
<keyword evidence="7" id="KW-0498">Mitosis</keyword>
<dbReference type="STRING" id="1450538.A0A2V5HF31"/>
<name>A0A2V5HF31_ASPV1</name>
<dbReference type="EMBL" id="KZ825108">
    <property type="protein sequence ID" value="PYI22979.1"/>
    <property type="molecule type" value="Genomic_DNA"/>
</dbReference>
<protein>
    <submittedName>
        <fullName evidence="17">Nnf1-domain-containing protein</fullName>
    </submittedName>
</protein>
<feature type="transmembrane region" description="Helical" evidence="15">
    <location>
        <begin position="300"/>
        <end position="320"/>
    </location>
</feature>
<dbReference type="PROSITE" id="PS50261">
    <property type="entry name" value="G_PROTEIN_RECEP_F2_4"/>
    <property type="match status" value="1"/>
</dbReference>
<dbReference type="Gene3D" id="1.20.1070.10">
    <property type="entry name" value="Rhodopsin 7-helix transmembrane proteins"/>
    <property type="match status" value="1"/>
</dbReference>
<evidence type="ECO:0000256" key="14">
    <source>
        <dbReference type="SAM" id="Coils"/>
    </source>
</evidence>
<evidence type="ECO:0000256" key="13">
    <source>
        <dbReference type="ARBA" id="ARBA00023328"/>
    </source>
</evidence>
<evidence type="ECO:0000313" key="18">
    <source>
        <dbReference type="Proteomes" id="UP000249829"/>
    </source>
</evidence>
<feature type="domain" description="G-protein coupled receptors family 2 profile 2" evidence="16">
    <location>
        <begin position="11"/>
        <end position="204"/>
    </location>
</feature>
<dbReference type="GO" id="GO:0005634">
    <property type="term" value="C:nucleus"/>
    <property type="evidence" value="ECO:0007669"/>
    <property type="project" value="UniProtKB-SubCell"/>
</dbReference>
<dbReference type="Proteomes" id="UP000249829">
    <property type="component" value="Unassembled WGS sequence"/>
</dbReference>
<dbReference type="InterPro" id="IPR007128">
    <property type="entry name" value="PMF1/Nnf1"/>
</dbReference>
<evidence type="ECO:0000256" key="7">
    <source>
        <dbReference type="ARBA" id="ARBA00022776"/>
    </source>
</evidence>
<dbReference type="AlphaFoldDB" id="A0A2V5HF31"/>
<evidence type="ECO:0000256" key="9">
    <source>
        <dbReference type="ARBA" id="ARBA00022989"/>
    </source>
</evidence>
<dbReference type="GO" id="GO:0007166">
    <property type="term" value="P:cell surface receptor signaling pathway"/>
    <property type="evidence" value="ECO:0007669"/>
    <property type="project" value="InterPro"/>
</dbReference>
<keyword evidence="12" id="KW-0131">Cell cycle</keyword>
<evidence type="ECO:0000256" key="6">
    <source>
        <dbReference type="ARBA" id="ARBA00022692"/>
    </source>
</evidence>
<dbReference type="InterPro" id="IPR017981">
    <property type="entry name" value="GPCR_2-like_7TM"/>
</dbReference>
<dbReference type="GO" id="GO:0051301">
    <property type="term" value="P:cell division"/>
    <property type="evidence" value="ECO:0007669"/>
    <property type="project" value="UniProtKB-KW"/>
</dbReference>
<feature type="transmembrane region" description="Helical" evidence="15">
    <location>
        <begin position="120"/>
        <end position="140"/>
    </location>
</feature>
<evidence type="ECO:0000256" key="10">
    <source>
        <dbReference type="ARBA" id="ARBA00023136"/>
    </source>
</evidence>
<dbReference type="PANTHER" id="PTHR23112:SF0">
    <property type="entry name" value="TRANSMEMBRANE PROTEIN 116"/>
    <property type="match status" value="1"/>
</dbReference>
<keyword evidence="4" id="KW-0158">Chromosome</keyword>
<dbReference type="SUPFAM" id="SSF81321">
    <property type="entry name" value="Family A G protein-coupled receptor-like"/>
    <property type="match status" value="1"/>
</dbReference>
<evidence type="ECO:0000256" key="8">
    <source>
        <dbReference type="ARBA" id="ARBA00022838"/>
    </source>
</evidence>
<keyword evidence="18" id="KW-1185">Reference proteome</keyword>
<keyword evidence="10 15" id="KW-0472">Membrane</keyword>
<evidence type="ECO:0000256" key="3">
    <source>
        <dbReference type="ARBA" id="ARBA00004629"/>
    </source>
</evidence>
<proteinExistence type="predicted"/>
<evidence type="ECO:0000256" key="1">
    <source>
        <dbReference type="ARBA" id="ARBA00004123"/>
    </source>
</evidence>